<evidence type="ECO:0000313" key="8">
    <source>
        <dbReference type="Proteomes" id="UP000805841"/>
    </source>
</evidence>
<proteinExistence type="inferred from homology"/>
<comment type="catalytic activity">
    <reaction evidence="5">
        <text>O-phospho-L-tyrosyl-[protein] + H2O = L-tyrosyl-[protein] + phosphate</text>
        <dbReference type="Rhea" id="RHEA:10684"/>
        <dbReference type="Rhea" id="RHEA-COMP:10136"/>
        <dbReference type="Rhea" id="RHEA-COMP:20101"/>
        <dbReference type="ChEBI" id="CHEBI:15377"/>
        <dbReference type="ChEBI" id="CHEBI:43474"/>
        <dbReference type="ChEBI" id="CHEBI:46858"/>
        <dbReference type="ChEBI" id="CHEBI:61978"/>
        <dbReference type="EC" id="3.1.3.48"/>
    </reaction>
</comment>
<evidence type="ECO:0000313" key="7">
    <source>
        <dbReference type="EMBL" id="MBD1597171.1"/>
    </source>
</evidence>
<dbReference type="PRINTS" id="PR00719">
    <property type="entry name" value="LMWPTPASE"/>
</dbReference>
<keyword evidence="8" id="KW-1185">Reference proteome</keyword>
<sequence length="146" mass="16233">MFNKVLVLCVGNICRSPMAEALLRQRLQGRNVQVASAGLAACVGAGIDPSAQAVLAQAQLEAREHRACQVSIDMLNWAELVLLMDQPQVSNVVRLAPQVRGKAFLIGKWQGGLEIVDPFRRPKKVFQQTYQHLSRCVDDWLPYLSH</sequence>
<organism evidence="7 8">
    <name type="scientific">Pseudomonas typographi</name>
    <dbReference type="NCBI Taxonomy" id="2715964"/>
    <lineage>
        <taxon>Bacteria</taxon>
        <taxon>Pseudomonadati</taxon>
        <taxon>Pseudomonadota</taxon>
        <taxon>Gammaproteobacteria</taxon>
        <taxon>Pseudomonadales</taxon>
        <taxon>Pseudomonadaceae</taxon>
        <taxon>Pseudomonas</taxon>
    </lineage>
</organism>
<dbReference type="Pfam" id="PF01451">
    <property type="entry name" value="LMWPc"/>
    <property type="match status" value="1"/>
</dbReference>
<accession>A0ABR7YVL3</accession>
<dbReference type="SUPFAM" id="SSF52788">
    <property type="entry name" value="Phosphotyrosine protein phosphatases I"/>
    <property type="match status" value="1"/>
</dbReference>
<dbReference type="Gene3D" id="3.40.50.2300">
    <property type="match status" value="1"/>
</dbReference>
<keyword evidence="3" id="KW-0378">Hydrolase</keyword>
<reference evidence="7 8" key="1">
    <citation type="journal article" date="2020" name="Insects">
        <title>Bacteria Belonging to Pseudomonas typographi sp. nov. from the Bark Beetle Ips typographus Have Genomic Potential to Aid in the Host Ecology.</title>
        <authorList>
            <person name="Peral-Aranega E."/>
            <person name="Saati-Santamaria Z."/>
            <person name="Kolarik M."/>
            <person name="Rivas R."/>
            <person name="Garcia-Fraile P."/>
        </authorList>
    </citation>
    <scope>NUCLEOTIDE SEQUENCE [LARGE SCALE GENOMIC DNA]</scope>
    <source>
        <strain evidence="7 8">CA3A</strain>
    </source>
</reference>
<dbReference type="SMART" id="SM00226">
    <property type="entry name" value="LMWPc"/>
    <property type="match status" value="1"/>
</dbReference>
<dbReference type="CDD" id="cd16343">
    <property type="entry name" value="LMWPTP"/>
    <property type="match status" value="1"/>
</dbReference>
<dbReference type="PANTHER" id="PTHR11717:SF31">
    <property type="entry name" value="LOW MOLECULAR WEIGHT PROTEIN-TYROSINE-PHOSPHATASE ETP-RELATED"/>
    <property type="match status" value="1"/>
</dbReference>
<gene>
    <name evidence="7" type="ORF">HAQ05_00390</name>
</gene>
<dbReference type="PANTHER" id="PTHR11717">
    <property type="entry name" value="LOW MOLECULAR WEIGHT PROTEIN TYROSINE PHOSPHATASE"/>
    <property type="match status" value="1"/>
</dbReference>
<dbReference type="InterPro" id="IPR036196">
    <property type="entry name" value="Ptyr_pPase_sf"/>
</dbReference>
<evidence type="ECO:0000259" key="6">
    <source>
        <dbReference type="SMART" id="SM00226"/>
    </source>
</evidence>
<evidence type="ECO:0000256" key="2">
    <source>
        <dbReference type="ARBA" id="ARBA00013064"/>
    </source>
</evidence>
<evidence type="ECO:0000256" key="3">
    <source>
        <dbReference type="ARBA" id="ARBA00022801"/>
    </source>
</evidence>
<dbReference type="RefSeq" id="WP_190416599.1">
    <property type="nucleotide sequence ID" value="NZ_JAAOCA010000001.1"/>
</dbReference>
<dbReference type="EMBL" id="JAAOCA010000001">
    <property type="protein sequence ID" value="MBD1597171.1"/>
    <property type="molecule type" value="Genomic_DNA"/>
</dbReference>
<evidence type="ECO:0000256" key="4">
    <source>
        <dbReference type="ARBA" id="ARBA00022912"/>
    </source>
</evidence>
<keyword evidence="4" id="KW-0904">Protein phosphatase</keyword>
<evidence type="ECO:0000256" key="5">
    <source>
        <dbReference type="ARBA" id="ARBA00051722"/>
    </source>
</evidence>
<dbReference type="InterPro" id="IPR023485">
    <property type="entry name" value="Ptyr_pPase"/>
</dbReference>
<comment type="caution">
    <text evidence="7">The sequence shown here is derived from an EMBL/GenBank/DDBJ whole genome shotgun (WGS) entry which is preliminary data.</text>
</comment>
<dbReference type="Proteomes" id="UP000805841">
    <property type="component" value="Unassembled WGS sequence"/>
</dbReference>
<protein>
    <recommendedName>
        <fullName evidence="2">protein-tyrosine-phosphatase</fullName>
        <ecNumber evidence="2">3.1.3.48</ecNumber>
    </recommendedName>
</protein>
<feature type="domain" description="Phosphotyrosine protein phosphatase I" evidence="6">
    <location>
        <begin position="3"/>
        <end position="143"/>
    </location>
</feature>
<dbReference type="InterPro" id="IPR050438">
    <property type="entry name" value="LMW_PTPase"/>
</dbReference>
<dbReference type="EC" id="3.1.3.48" evidence="2"/>
<dbReference type="InterPro" id="IPR017867">
    <property type="entry name" value="Tyr_phospatase_low_mol_wt"/>
</dbReference>
<evidence type="ECO:0000256" key="1">
    <source>
        <dbReference type="ARBA" id="ARBA00011063"/>
    </source>
</evidence>
<name>A0ABR7YVL3_9PSED</name>
<comment type="similarity">
    <text evidence="1">Belongs to the low molecular weight phosphotyrosine protein phosphatase family.</text>
</comment>